<dbReference type="GO" id="GO:0015846">
    <property type="term" value="P:polyamine transport"/>
    <property type="evidence" value="ECO:0007669"/>
    <property type="project" value="InterPro"/>
</dbReference>
<dbReference type="EMBL" id="MOXJ01000019">
    <property type="protein sequence ID" value="PDO10129.1"/>
    <property type="molecule type" value="Genomic_DNA"/>
</dbReference>
<dbReference type="PANTHER" id="PTHR30222">
    <property type="entry name" value="SPERMIDINE/PUTRESCINE-BINDING PERIPLASMIC PROTEIN"/>
    <property type="match status" value="1"/>
</dbReference>
<feature type="binding site" evidence="5">
    <location>
        <position position="93"/>
    </location>
    <ligand>
        <name>spermidine</name>
        <dbReference type="ChEBI" id="CHEBI:57834"/>
    </ligand>
</feature>
<dbReference type="PRINTS" id="PR00909">
    <property type="entry name" value="SPERMDNBNDNG"/>
</dbReference>
<sequence length="356" mass="40293">MRIGRFHTAKHWRAFAAAGLIAAAALVGSAGCASKEKLYLYSWADNFDAGVLDEFERKFGVSVRYDTFSNNEELLAKIQAGGARYDLIQPSDYMVATMIRLGLLEKLDKNNIPNLKNVGKRFLNPVYDPNNDYSVIYTWGITGIAYNKKYVTDPIDSWQALWDPKYKGKLILLDDSREVLGMALKKLGYSNSTQNESELAAAYEELKKLLPNVLAFDTDNIKQKMASEEGWIALMWSGDAALAAQENPDIAFVVPKEGTTIWADNYAIPKGARHKALAESFINYMLEPEVSAKNYESIGYSNPNEKSYPLHSKEYRENRMIFPTDEELARTEWLVDVGEKLPLYDRYWTELKSGVK</sequence>
<evidence type="ECO:0000256" key="1">
    <source>
        <dbReference type="ARBA" id="ARBA00004418"/>
    </source>
</evidence>
<proteinExistence type="predicted"/>
<evidence type="ECO:0000256" key="5">
    <source>
        <dbReference type="PIRSR" id="PIRSR019574-1"/>
    </source>
</evidence>
<gene>
    <name evidence="6" type="ORF">BLM47_08845</name>
</gene>
<reference evidence="6 7" key="1">
    <citation type="submission" date="2016-12" db="EMBL/GenBank/DDBJ databases">
        <title>Candidatus Reconcilibacillus cellulovorans genome.</title>
        <authorList>
            <person name="Kolinko S."/>
            <person name="Wu Y.-W."/>
            <person name="Tachea F."/>
            <person name="Denzel E."/>
            <person name="Hiras J."/>
            <person name="Baecker N."/>
            <person name="Chan L.J."/>
            <person name="Eichorst S.A."/>
            <person name="Frey D."/>
            <person name="Adams P.D."/>
            <person name="Pray T."/>
            <person name="Tanjore D."/>
            <person name="Petzold C.J."/>
            <person name="Gladden J.M."/>
            <person name="Simmons B.A."/>
            <person name="Singer S.W."/>
        </authorList>
    </citation>
    <scope>NUCLEOTIDE SEQUENCE [LARGE SCALE GENOMIC DNA]</scope>
    <source>
        <strain evidence="6">JTherm</strain>
    </source>
</reference>
<evidence type="ECO:0000256" key="3">
    <source>
        <dbReference type="ARBA" id="ARBA00022729"/>
    </source>
</evidence>
<comment type="caution">
    <text evidence="6">The sequence shown here is derived from an EMBL/GenBank/DDBJ whole genome shotgun (WGS) entry which is preliminary data.</text>
</comment>
<dbReference type="Pfam" id="PF13416">
    <property type="entry name" value="SBP_bac_8"/>
    <property type="match status" value="1"/>
</dbReference>
<accession>A0A2A6DZZ2</accession>
<evidence type="ECO:0000256" key="2">
    <source>
        <dbReference type="ARBA" id="ARBA00022448"/>
    </source>
</evidence>
<evidence type="ECO:0000313" key="6">
    <source>
        <dbReference type="EMBL" id="PDO10129.1"/>
    </source>
</evidence>
<dbReference type="PROSITE" id="PS51257">
    <property type="entry name" value="PROKAR_LIPOPROTEIN"/>
    <property type="match status" value="1"/>
</dbReference>
<name>A0A2A6DZZ2_9BACL</name>
<dbReference type="InterPro" id="IPR001188">
    <property type="entry name" value="Sperm_putr-bd"/>
</dbReference>
<dbReference type="InterPro" id="IPR006059">
    <property type="entry name" value="SBP"/>
</dbReference>
<dbReference type="GO" id="GO:0019808">
    <property type="term" value="F:polyamine binding"/>
    <property type="evidence" value="ECO:0007669"/>
    <property type="project" value="InterPro"/>
</dbReference>
<dbReference type="SUPFAM" id="SSF53850">
    <property type="entry name" value="Periplasmic binding protein-like II"/>
    <property type="match status" value="1"/>
</dbReference>
<dbReference type="PANTHER" id="PTHR30222:SF17">
    <property type="entry name" value="SPERMIDINE_PUTRESCINE-BINDING PERIPLASMIC PROTEIN"/>
    <property type="match status" value="1"/>
</dbReference>
<dbReference type="CDD" id="cd13590">
    <property type="entry name" value="PBP2_PotD_PotF_like"/>
    <property type="match status" value="1"/>
</dbReference>
<keyword evidence="4" id="KW-0574">Periplasm</keyword>
<dbReference type="Proteomes" id="UP000243688">
    <property type="component" value="Unassembled WGS sequence"/>
</dbReference>
<keyword evidence="3" id="KW-0732">Signal</keyword>
<dbReference type="GO" id="GO:0042597">
    <property type="term" value="C:periplasmic space"/>
    <property type="evidence" value="ECO:0007669"/>
    <property type="project" value="UniProtKB-SubCell"/>
</dbReference>
<organism evidence="6 7">
    <name type="scientific">Candidatus Reconcilbacillus cellulovorans</name>
    <dbReference type="NCBI Taxonomy" id="1906605"/>
    <lineage>
        <taxon>Bacteria</taxon>
        <taxon>Bacillati</taxon>
        <taxon>Bacillota</taxon>
        <taxon>Bacilli</taxon>
        <taxon>Bacillales</taxon>
        <taxon>Paenibacillaceae</taxon>
        <taxon>Candidatus Reconcilbacillus</taxon>
    </lineage>
</organism>
<feature type="binding site" evidence="5">
    <location>
        <begin position="175"/>
        <end position="178"/>
    </location>
    <ligand>
        <name>spermidine</name>
        <dbReference type="ChEBI" id="CHEBI:57834"/>
    </ligand>
</feature>
<protein>
    <submittedName>
        <fullName evidence="6">Spermidine/putrescine ABC transporter substrate-binding protein</fullName>
    </submittedName>
</protein>
<comment type="subcellular location">
    <subcellularLocation>
        <location evidence="1">Periplasm</location>
    </subcellularLocation>
</comment>
<evidence type="ECO:0000313" key="7">
    <source>
        <dbReference type="Proteomes" id="UP000243688"/>
    </source>
</evidence>
<keyword evidence="2" id="KW-0813">Transport</keyword>
<dbReference type="PIRSF" id="PIRSF019574">
    <property type="entry name" value="Periplasmic_polyamine_BP"/>
    <property type="match status" value="1"/>
</dbReference>
<dbReference type="AlphaFoldDB" id="A0A2A6DZZ2"/>
<dbReference type="Gene3D" id="3.40.190.10">
    <property type="entry name" value="Periplasmic binding protein-like II"/>
    <property type="match status" value="2"/>
</dbReference>
<evidence type="ECO:0000256" key="4">
    <source>
        <dbReference type="ARBA" id="ARBA00022764"/>
    </source>
</evidence>